<dbReference type="PROSITE" id="PS50005">
    <property type="entry name" value="TPR"/>
    <property type="match status" value="2"/>
</dbReference>
<proteinExistence type="predicted"/>
<evidence type="ECO:0000256" key="4">
    <source>
        <dbReference type="ARBA" id="ARBA00022741"/>
    </source>
</evidence>
<feature type="region of interest" description="Disordered" evidence="8">
    <location>
        <begin position="186"/>
        <end position="206"/>
    </location>
</feature>
<sequence length="703" mass="78261">GSTFIVMAYYAGETLKDRIGRGGITTEEAIEIASQVASGLAKAHARDIVHRDIKPQNILLTKDGEAKIIDFGLAKLAGRTRLTRDGGTLGTAAYMSPEQARGEEVDHRSDIFSLGAVLYEMLAGETPFKGEHEAALLYGVVHEEPELLPDEVTAAHPGLQEIVDRALAKDPGDRYQRAEEFRSSLRPPTGEIGPISAASGRPARTPGKPLREKIYATLGIVAAAAIVLYLGYMFIPRDRARADRRSIVVLPFRIIVTEPGYEWFGDGMREAITGHLTKVEALKVISNASADKFGDKDLTPGEIARELGVATVLEASVQQTGGRMHLMVRLIDSGTDDYIWAEDYDRDMEDVFAVQSDIALKIADKLRAALSAEVEGRIEAKPTGNIEAYKLLMKGRELWNKGTHEDRLAAVALYGQAVEADPDYADAYAELSFATLMSTLYAYRSPREMIPKAREYALKALELDPDNASANLAMASIRGHFEWDLDEADSLYRRVIELDPGDADSHFGRGWNLMFMMRFDEAVSEYRKGLELNPLSVAHQQNMGEMLYYARRYDESIEESLRAIEMNPNHPQSHMFLGAAYHAKGMEREAITALDREQEMSGGKKPEVENWIGPAFVMAGERDKARTVLNHLHEMSRERWVSPYVIATIHIALGEVDQGFVWLGKALEEQDSRMAYVRLHPAYDSVRQDPRYIDILNRTGLAE</sequence>
<keyword evidence="6" id="KW-0067">ATP-binding</keyword>
<name>A0A7V2ATG2_UNCEI</name>
<dbReference type="EC" id="2.7.11.1" evidence="1"/>
<evidence type="ECO:0000256" key="9">
    <source>
        <dbReference type="SAM" id="Phobius"/>
    </source>
</evidence>
<evidence type="ECO:0000313" key="11">
    <source>
        <dbReference type="EMBL" id="HER42940.1"/>
    </source>
</evidence>
<dbReference type="Gene3D" id="1.10.510.10">
    <property type="entry name" value="Transferase(Phosphotransferase) domain 1"/>
    <property type="match status" value="1"/>
</dbReference>
<feature type="domain" description="Protein kinase" evidence="10">
    <location>
        <begin position="1"/>
        <end position="189"/>
    </location>
</feature>
<dbReference type="PANTHER" id="PTHR43289:SF6">
    <property type="entry name" value="SERINE_THREONINE-PROTEIN KINASE NEKL-3"/>
    <property type="match status" value="1"/>
</dbReference>
<dbReference type="InterPro" id="IPR019734">
    <property type="entry name" value="TPR_rpt"/>
</dbReference>
<keyword evidence="4" id="KW-0547">Nucleotide-binding</keyword>
<dbReference type="InterPro" id="IPR011990">
    <property type="entry name" value="TPR-like_helical_dom_sf"/>
</dbReference>
<evidence type="ECO:0000256" key="6">
    <source>
        <dbReference type="ARBA" id="ARBA00022840"/>
    </source>
</evidence>
<dbReference type="Pfam" id="PF13432">
    <property type="entry name" value="TPR_16"/>
    <property type="match status" value="1"/>
</dbReference>
<reference evidence="11" key="1">
    <citation type="journal article" date="2020" name="mSystems">
        <title>Genome- and Community-Level Interaction Insights into Carbon Utilization and Element Cycling Functions of Hydrothermarchaeota in Hydrothermal Sediment.</title>
        <authorList>
            <person name="Zhou Z."/>
            <person name="Liu Y."/>
            <person name="Xu W."/>
            <person name="Pan J."/>
            <person name="Luo Z.H."/>
            <person name="Li M."/>
        </authorList>
    </citation>
    <scope>NUCLEOTIDE SEQUENCE [LARGE SCALE GENOMIC DNA]</scope>
    <source>
        <strain evidence="11">SpSt-1233</strain>
    </source>
</reference>
<evidence type="ECO:0000256" key="8">
    <source>
        <dbReference type="SAM" id="MobiDB-lite"/>
    </source>
</evidence>
<dbReference type="Proteomes" id="UP000886069">
    <property type="component" value="Unassembled WGS sequence"/>
</dbReference>
<dbReference type="FunFam" id="1.10.510.10:FF:000021">
    <property type="entry name" value="Serine/threonine protein kinase"/>
    <property type="match status" value="1"/>
</dbReference>
<dbReference type="PROSITE" id="PS50011">
    <property type="entry name" value="PROTEIN_KINASE_DOM"/>
    <property type="match status" value="1"/>
</dbReference>
<dbReference type="InterPro" id="IPR011009">
    <property type="entry name" value="Kinase-like_dom_sf"/>
</dbReference>
<feature type="transmembrane region" description="Helical" evidence="9">
    <location>
        <begin position="214"/>
        <end position="235"/>
    </location>
</feature>
<comment type="caution">
    <text evidence="11">The sequence shown here is derived from an EMBL/GenBank/DDBJ whole genome shotgun (WGS) entry which is preliminary data.</text>
</comment>
<evidence type="ECO:0000256" key="1">
    <source>
        <dbReference type="ARBA" id="ARBA00012513"/>
    </source>
</evidence>
<dbReference type="SUPFAM" id="SSF56112">
    <property type="entry name" value="Protein kinase-like (PK-like)"/>
    <property type="match status" value="1"/>
</dbReference>
<dbReference type="InterPro" id="IPR008271">
    <property type="entry name" value="Ser/Thr_kinase_AS"/>
</dbReference>
<keyword evidence="7" id="KW-0802">TPR repeat</keyword>
<evidence type="ECO:0000256" key="2">
    <source>
        <dbReference type="ARBA" id="ARBA00022527"/>
    </source>
</evidence>
<dbReference type="PANTHER" id="PTHR43289">
    <property type="entry name" value="MITOGEN-ACTIVATED PROTEIN KINASE KINASE KINASE 20-RELATED"/>
    <property type="match status" value="1"/>
</dbReference>
<evidence type="ECO:0000256" key="5">
    <source>
        <dbReference type="ARBA" id="ARBA00022777"/>
    </source>
</evidence>
<dbReference type="CDD" id="cd14014">
    <property type="entry name" value="STKc_PknB_like"/>
    <property type="match status" value="1"/>
</dbReference>
<keyword evidence="9" id="KW-0812">Transmembrane</keyword>
<feature type="repeat" description="TPR" evidence="7">
    <location>
        <begin position="503"/>
        <end position="536"/>
    </location>
</feature>
<evidence type="ECO:0000256" key="3">
    <source>
        <dbReference type="ARBA" id="ARBA00022679"/>
    </source>
</evidence>
<dbReference type="SMART" id="SM00028">
    <property type="entry name" value="TPR"/>
    <property type="match status" value="4"/>
</dbReference>
<gene>
    <name evidence="11" type="ORF">ENO08_00585</name>
</gene>
<dbReference type="Pfam" id="PF00069">
    <property type="entry name" value="Pkinase"/>
    <property type="match status" value="1"/>
</dbReference>
<keyword evidence="3" id="KW-0808">Transferase</keyword>
<accession>A0A7V2ATG2</accession>
<organism evidence="11">
    <name type="scientific">Eiseniibacteriota bacterium</name>
    <dbReference type="NCBI Taxonomy" id="2212470"/>
    <lineage>
        <taxon>Bacteria</taxon>
        <taxon>Candidatus Eiseniibacteriota</taxon>
    </lineage>
</organism>
<dbReference type="AlphaFoldDB" id="A0A7V2ATG2"/>
<dbReference type="SUPFAM" id="SSF48452">
    <property type="entry name" value="TPR-like"/>
    <property type="match status" value="1"/>
</dbReference>
<evidence type="ECO:0000256" key="7">
    <source>
        <dbReference type="PROSITE-ProRule" id="PRU00339"/>
    </source>
</evidence>
<feature type="repeat" description="TPR" evidence="7">
    <location>
        <begin position="537"/>
        <end position="570"/>
    </location>
</feature>
<dbReference type="SMART" id="SM00220">
    <property type="entry name" value="S_TKc"/>
    <property type="match status" value="1"/>
</dbReference>
<keyword evidence="9" id="KW-0472">Membrane</keyword>
<dbReference type="PROSITE" id="PS00108">
    <property type="entry name" value="PROTEIN_KINASE_ST"/>
    <property type="match status" value="1"/>
</dbReference>
<keyword evidence="2" id="KW-0723">Serine/threonine-protein kinase</keyword>
<dbReference type="Gene3D" id="1.25.40.10">
    <property type="entry name" value="Tetratricopeptide repeat domain"/>
    <property type="match status" value="1"/>
</dbReference>
<keyword evidence="5" id="KW-0418">Kinase</keyword>
<protein>
    <recommendedName>
        <fullName evidence="1">non-specific serine/threonine protein kinase</fullName>
        <ecNumber evidence="1">2.7.11.1</ecNumber>
    </recommendedName>
</protein>
<dbReference type="GO" id="GO:0004674">
    <property type="term" value="F:protein serine/threonine kinase activity"/>
    <property type="evidence" value="ECO:0007669"/>
    <property type="project" value="UniProtKB-KW"/>
</dbReference>
<keyword evidence="9" id="KW-1133">Transmembrane helix</keyword>
<dbReference type="EMBL" id="DSEC01000046">
    <property type="protein sequence ID" value="HER42940.1"/>
    <property type="molecule type" value="Genomic_DNA"/>
</dbReference>
<feature type="non-terminal residue" evidence="11">
    <location>
        <position position="1"/>
    </location>
</feature>
<dbReference type="GO" id="GO:0005524">
    <property type="term" value="F:ATP binding"/>
    <property type="evidence" value="ECO:0007669"/>
    <property type="project" value="UniProtKB-KW"/>
</dbReference>
<evidence type="ECO:0000259" key="10">
    <source>
        <dbReference type="PROSITE" id="PS50011"/>
    </source>
</evidence>
<dbReference type="InterPro" id="IPR000719">
    <property type="entry name" value="Prot_kinase_dom"/>
</dbReference>